<sequence>MLGAVRTDENGEFGLGIVDGPDAGAVLYLVAQGGEAKTAVGAGSNPATTLMALLRGDAPAQVRSTS</sequence>
<reference evidence="1 2" key="1">
    <citation type="submission" date="2016-10" db="EMBL/GenBank/DDBJ databases">
        <authorList>
            <person name="de Groot N.N."/>
        </authorList>
    </citation>
    <scope>NUCLEOTIDE SEQUENCE [LARGE SCALE GENOMIC DNA]</scope>
    <source>
        <strain evidence="1 2">CGMCC 1.10959</strain>
    </source>
</reference>
<gene>
    <name evidence="1" type="ORF">SAMN05216236_12125</name>
</gene>
<organism evidence="1 2">
    <name type="scientific">Sedimentitalea nanhaiensis</name>
    <dbReference type="NCBI Taxonomy" id="999627"/>
    <lineage>
        <taxon>Bacteria</taxon>
        <taxon>Pseudomonadati</taxon>
        <taxon>Pseudomonadota</taxon>
        <taxon>Alphaproteobacteria</taxon>
        <taxon>Rhodobacterales</taxon>
        <taxon>Paracoccaceae</taxon>
        <taxon>Sedimentitalea</taxon>
    </lineage>
</organism>
<evidence type="ECO:0000313" key="2">
    <source>
        <dbReference type="Proteomes" id="UP000182466"/>
    </source>
</evidence>
<dbReference type="RefSeq" id="WP_027261232.1">
    <property type="nucleotide sequence ID" value="NZ_FPAW01000021.1"/>
</dbReference>
<accession>A0A1I7CZ56</accession>
<dbReference type="Proteomes" id="UP000182466">
    <property type="component" value="Unassembled WGS sequence"/>
</dbReference>
<protein>
    <submittedName>
        <fullName evidence="1">Uncharacterized protein</fullName>
    </submittedName>
</protein>
<keyword evidence="2" id="KW-1185">Reference proteome</keyword>
<name>A0A1I7CZ56_9RHOB</name>
<dbReference type="AlphaFoldDB" id="A0A1I7CZ56"/>
<evidence type="ECO:0000313" key="1">
    <source>
        <dbReference type="EMBL" id="SFU04721.1"/>
    </source>
</evidence>
<proteinExistence type="predicted"/>
<dbReference type="EMBL" id="FPAW01000021">
    <property type="protein sequence ID" value="SFU04721.1"/>
    <property type="molecule type" value="Genomic_DNA"/>
</dbReference>